<evidence type="ECO:0000313" key="3">
    <source>
        <dbReference type="Proteomes" id="UP000636709"/>
    </source>
</evidence>
<dbReference type="AlphaFoldDB" id="A0A835FAG3"/>
<dbReference type="EMBL" id="JACEFO010001600">
    <property type="protein sequence ID" value="KAF8733556.1"/>
    <property type="molecule type" value="Genomic_DNA"/>
</dbReference>
<comment type="caution">
    <text evidence="2">The sequence shown here is derived from an EMBL/GenBank/DDBJ whole genome shotgun (WGS) entry which is preliminary data.</text>
</comment>
<dbReference type="InterPro" id="IPR046533">
    <property type="entry name" value="DUF6598"/>
</dbReference>
<gene>
    <name evidence="2" type="ORF">HU200_014861</name>
</gene>
<sequence>MFFEVHLKIKSDDDAVDQDFSKDLLEHNASHHTRQPMAVPIGSCLSTVMIVYSPVPLAVEASLEVKILKWAARASCFKAN</sequence>
<evidence type="ECO:0000259" key="1">
    <source>
        <dbReference type="Pfam" id="PF20241"/>
    </source>
</evidence>
<dbReference type="Pfam" id="PF20241">
    <property type="entry name" value="DUF6598"/>
    <property type="match status" value="1"/>
</dbReference>
<reference evidence="2" key="1">
    <citation type="submission" date="2020-07" db="EMBL/GenBank/DDBJ databases">
        <title>Genome sequence and genetic diversity analysis of an under-domesticated orphan crop, white fonio (Digitaria exilis).</title>
        <authorList>
            <person name="Bennetzen J.L."/>
            <person name="Chen S."/>
            <person name="Ma X."/>
            <person name="Wang X."/>
            <person name="Yssel A.E.J."/>
            <person name="Chaluvadi S.R."/>
            <person name="Johnson M."/>
            <person name="Gangashetty P."/>
            <person name="Hamidou F."/>
            <person name="Sanogo M.D."/>
            <person name="Zwaenepoel A."/>
            <person name="Wallace J."/>
            <person name="Van De Peer Y."/>
            <person name="Van Deynze A."/>
        </authorList>
    </citation>
    <scope>NUCLEOTIDE SEQUENCE</scope>
    <source>
        <tissue evidence="2">Leaves</tissue>
    </source>
</reference>
<organism evidence="2 3">
    <name type="scientific">Digitaria exilis</name>
    <dbReference type="NCBI Taxonomy" id="1010633"/>
    <lineage>
        <taxon>Eukaryota</taxon>
        <taxon>Viridiplantae</taxon>
        <taxon>Streptophyta</taxon>
        <taxon>Embryophyta</taxon>
        <taxon>Tracheophyta</taxon>
        <taxon>Spermatophyta</taxon>
        <taxon>Magnoliopsida</taxon>
        <taxon>Liliopsida</taxon>
        <taxon>Poales</taxon>
        <taxon>Poaceae</taxon>
        <taxon>PACMAD clade</taxon>
        <taxon>Panicoideae</taxon>
        <taxon>Panicodae</taxon>
        <taxon>Paniceae</taxon>
        <taxon>Anthephorinae</taxon>
        <taxon>Digitaria</taxon>
    </lineage>
</organism>
<dbReference type="Proteomes" id="UP000636709">
    <property type="component" value="Unassembled WGS sequence"/>
</dbReference>
<accession>A0A835FAG3</accession>
<feature type="domain" description="DUF6598" evidence="1">
    <location>
        <begin position="1"/>
        <end position="69"/>
    </location>
</feature>
<keyword evidence="3" id="KW-1185">Reference proteome</keyword>
<protein>
    <recommendedName>
        <fullName evidence="1">DUF6598 domain-containing protein</fullName>
    </recommendedName>
</protein>
<proteinExistence type="predicted"/>
<name>A0A835FAG3_9POAL</name>
<dbReference type="OrthoDB" id="686435at2759"/>
<evidence type="ECO:0000313" key="2">
    <source>
        <dbReference type="EMBL" id="KAF8733556.1"/>
    </source>
</evidence>